<dbReference type="InterPro" id="IPR023779">
    <property type="entry name" value="Chromodomain_CS"/>
</dbReference>
<gene>
    <name evidence="4" type="ORF">PVAND_008306</name>
</gene>
<dbReference type="InterPro" id="IPR000953">
    <property type="entry name" value="Chromo/chromo_shadow_dom"/>
</dbReference>
<evidence type="ECO:0000313" key="5">
    <source>
        <dbReference type="Proteomes" id="UP001107558"/>
    </source>
</evidence>
<accession>A0A9J6C9C5</accession>
<sequence length="104" mass="12337">MKIKSWTKLKFGKKGKSISERIRSNKQYEVEAVVGKRITIEGKIEYLLKWKNYSNKSNTWEPSENLNCTKLIRNYEMNVLKKNEEHDKQIVYIAEETDVYICSS</sequence>
<dbReference type="Proteomes" id="UP001107558">
    <property type="component" value="Chromosome 2"/>
</dbReference>
<dbReference type="PROSITE" id="PS50013">
    <property type="entry name" value="CHROMO_2"/>
    <property type="match status" value="1"/>
</dbReference>
<proteinExistence type="predicted"/>
<keyword evidence="2" id="KW-0539">Nucleus</keyword>
<dbReference type="PANTHER" id="PTHR22812">
    <property type="entry name" value="CHROMOBOX PROTEIN"/>
    <property type="match status" value="1"/>
</dbReference>
<protein>
    <recommendedName>
        <fullName evidence="3">Chromo domain-containing protein</fullName>
    </recommendedName>
</protein>
<dbReference type="SMART" id="SM00298">
    <property type="entry name" value="CHROMO"/>
    <property type="match status" value="1"/>
</dbReference>
<evidence type="ECO:0000259" key="3">
    <source>
        <dbReference type="PROSITE" id="PS50013"/>
    </source>
</evidence>
<dbReference type="InterPro" id="IPR017984">
    <property type="entry name" value="Chromo_dom_subgr"/>
</dbReference>
<dbReference type="OrthoDB" id="1918685at2759"/>
<dbReference type="Pfam" id="PF00385">
    <property type="entry name" value="Chromo"/>
    <property type="match status" value="1"/>
</dbReference>
<dbReference type="PROSITE" id="PS00598">
    <property type="entry name" value="CHROMO_1"/>
    <property type="match status" value="1"/>
</dbReference>
<comment type="caution">
    <text evidence="4">The sequence shown here is derived from an EMBL/GenBank/DDBJ whole genome shotgun (WGS) entry which is preliminary data.</text>
</comment>
<dbReference type="GO" id="GO:0005634">
    <property type="term" value="C:nucleus"/>
    <property type="evidence" value="ECO:0007669"/>
    <property type="project" value="UniProtKB-SubCell"/>
</dbReference>
<evidence type="ECO:0000313" key="4">
    <source>
        <dbReference type="EMBL" id="KAG5678650.1"/>
    </source>
</evidence>
<dbReference type="InterPro" id="IPR023780">
    <property type="entry name" value="Chromo_domain"/>
</dbReference>
<keyword evidence="5" id="KW-1185">Reference proteome</keyword>
<dbReference type="CDD" id="cd00024">
    <property type="entry name" value="CD_CSD"/>
    <property type="match status" value="1"/>
</dbReference>
<evidence type="ECO:0000256" key="1">
    <source>
        <dbReference type="ARBA" id="ARBA00004123"/>
    </source>
</evidence>
<reference evidence="4" key="1">
    <citation type="submission" date="2021-03" db="EMBL/GenBank/DDBJ databases">
        <title>Chromosome level genome of the anhydrobiotic midge Polypedilum vanderplanki.</title>
        <authorList>
            <person name="Yoshida Y."/>
            <person name="Kikawada T."/>
            <person name="Gusev O."/>
        </authorList>
    </citation>
    <scope>NUCLEOTIDE SEQUENCE</scope>
    <source>
        <strain evidence="4">NIAS01</strain>
        <tissue evidence="4">Whole body or cell culture</tissue>
    </source>
</reference>
<dbReference type="InterPro" id="IPR016197">
    <property type="entry name" value="Chromo-like_dom_sf"/>
</dbReference>
<dbReference type="AlphaFoldDB" id="A0A9J6C9C5"/>
<feature type="domain" description="Chromo" evidence="3">
    <location>
        <begin position="28"/>
        <end position="87"/>
    </location>
</feature>
<organism evidence="4 5">
    <name type="scientific">Polypedilum vanderplanki</name>
    <name type="common">Sleeping chironomid midge</name>
    <dbReference type="NCBI Taxonomy" id="319348"/>
    <lineage>
        <taxon>Eukaryota</taxon>
        <taxon>Metazoa</taxon>
        <taxon>Ecdysozoa</taxon>
        <taxon>Arthropoda</taxon>
        <taxon>Hexapoda</taxon>
        <taxon>Insecta</taxon>
        <taxon>Pterygota</taxon>
        <taxon>Neoptera</taxon>
        <taxon>Endopterygota</taxon>
        <taxon>Diptera</taxon>
        <taxon>Nematocera</taxon>
        <taxon>Chironomoidea</taxon>
        <taxon>Chironomidae</taxon>
        <taxon>Chironominae</taxon>
        <taxon>Polypedilum</taxon>
        <taxon>Polypedilum</taxon>
    </lineage>
</organism>
<evidence type="ECO:0000256" key="2">
    <source>
        <dbReference type="ARBA" id="ARBA00023242"/>
    </source>
</evidence>
<name>A0A9J6C9C5_POLVA</name>
<dbReference type="PRINTS" id="PR00504">
    <property type="entry name" value="CHROMODOMAIN"/>
</dbReference>
<dbReference type="Gene3D" id="2.40.50.40">
    <property type="match status" value="1"/>
</dbReference>
<comment type="subcellular location">
    <subcellularLocation>
        <location evidence="1">Nucleus</location>
    </subcellularLocation>
</comment>
<dbReference type="SUPFAM" id="SSF54160">
    <property type="entry name" value="Chromo domain-like"/>
    <property type="match status" value="1"/>
</dbReference>
<dbReference type="GO" id="GO:0005694">
    <property type="term" value="C:chromosome"/>
    <property type="evidence" value="ECO:0007669"/>
    <property type="project" value="UniProtKB-ARBA"/>
</dbReference>
<dbReference type="EMBL" id="JADBJN010000002">
    <property type="protein sequence ID" value="KAG5678650.1"/>
    <property type="molecule type" value="Genomic_DNA"/>
</dbReference>
<dbReference type="InterPro" id="IPR051219">
    <property type="entry name" value="Heterochromatin_chromo-domain"/>
</dbReference>